<name>A0ABR8QHM9_9CELL</name>
<dbReference type="SUPFAM" id="SSF46689">
    <property type="entry name" value="Homeodomain-like"/>
    <property type="match status" value="1"/>
</dbReference>
<keyword evidence="3" id="KW-0804">Transcription</keyword>
<dbReference type="PANTHER" id="PTHR30055">
    <property type="entry name" value="HTH-TYPE TRANSCRIPTIONAL REGULATOR RUTR"/>
    <property type="match status" value="1"/>
</dbReference>
<reference evidence="6 7" key="1">
    <citation type="submission" date="2020-08" db="EMBL/GenBank/DDBJ databases">
        <title>A Genomic Blueprint of the Chicken Gut Microbiome.</title>
        <authorList>
            <person name="Gilroy R."/>
            <person name="Ravi A."/>
            <person name="Getino M."/>
            <person name="Pursley I."/>
            <person name="Horton D.L."/>
            <person name="Alikhan N.-F."/>
            <person name="Baker D."/>
            <person name="Gharbi K."/>
            <person name="Hall N."/>
            <person name="Watson M."/>
            <person name="Adriaenssens E.M."/>
            <person name="Foster-Nyarko E."/>
            <person name="Jarju S."/>
            <person name="Secka A."/>
            <person name="Antonio M."/>
            <person name="Oren A."/>
            <person name="Chaudhuri R."/>
            <person name="La Ragione R.M."/>
            <person name="Hildebrand F."/>
            <person name="Pallen M.J."/>
        </authorList>
    </citation>
    <scope>NUCLEOTIDE SEQUENCE [LARGE SCALE GENOMIC DNA]</scope>
    <source>
        <strain evidence="6 7">Sa3CUA2</strain>
    </source>
</reference>
<dbReference type="PANTHER" id="PTHR30055:SF234">
    <property type="entry name" value="HTH-TYPE TRANSCRIPTIONAL REGULATOR BETI"/>
    <property type="match status" value="1"/>
</dbReference>
<dbReference type="InterPro" id="IPR036271">
    <property type="entry name" value="Tet_transcr_reg_TetR-rel_C_sf"/>
</dbReference>
<feature type="DNA-binding region" description="H-T-H motif" evidence="4">
    <location>
        <begin position="31"/>
        <end position="50"/>
    </location>
</feature>
<feature type="domain" description="HTH tetR-type" evidence="5">
    <location>
        <begin position="9"/>
        <end position="68"/>
    </location>
</feature>
<organism evidence="6 7">
    <name type="scientific">Cellulomonas avistercoris</name>
    <dbReference type="NCBI Taxonomy" id="2762242"/>
    <lineage>
        <taxon>Bacteria</taxon>
        <taxon>Bacillati</taxon>
        <taxon>Actinomycetota</taxon>
        <taxon>Actinomycetes</taxon>
        <taxon>Micrococcales</taxon>
        <taxon>Cellulomonadaceae</taxon>
        <taxon>Cellulomonas</taxon>
    </lineage>
</organism>
<evidence type="ECO:0000256" key="4">
    <source>
        <dbReference type="PROSITE-ProRule" id="PRU00335"/>
    </source>
</evidence>
<dbReference type="InterPro" id="IPR001647">
    <property type="entry name" value="HTH_TetR"/>
</dbReference>
<evidence type="ECO:0000256" key="3">
    <source>
        <dbReference type="ARBA" id="ARBA00023163"/>
    </source>
</evidence>
<dbReference type="EMBL" id="JACSQV010000017">
    <property type="protein sequence ID" value="MBD7919928.1"/>
    <property type="molecule type" value="Genomic_DNA"/>
</dbReference>
<evidence type="ECO:0000313" key="6">
    <source>
        <dbReference type="EMBL" id="MBD7919928.1"/>
    </source>
</evidence>
<evidence type="ECO:0000256" key="1">
    <source>
        <dbReference type="ARBA" id="ARBA00023015"/>
    </source>
</evidence>
<keyword evidence="1" id="KW-0805">Transcription regulation</keyword>
<keyword evidence="2 4" id="KW-0238">DNA-binding</keyword>
<gene>
    <name evidence="6" type="ORF">H9657_16775</name>
</gene>
<proteinExistence type="predicted"/>
<dbReference type="InterPro" id="IPR050109">
    <property type="entry name" value="HTH-type_TetR-like_transc_reg"/>
</dbReference>
<dbReference type="Proteomes" id="UP000604241">
    <property type="component" value="Unassembled WGS sequence"/>
</dbReference>
<comment type="caution">
    <text evidence="6">The sequence shown here is derived from an EMBL/GenBank/DDBJ whole genome shotgun (WGS) entry which is preliminary data.</text>
</comment>
<protein>
    <submittedName>
        <fullName evidence="6">TetR/AcrR family transcriptional regulator</fullName>
    </submittedName>
</protein>
<keyword evidence="7" id="KW-1185">Reference proteome</keyword>
<dbReference type="Pfam" id="PF00440">
    <property type="entry name" value="TetR_N"/>
    <property type="match status" value="1"/>
</dbReference>
<dbReference type="RefSeq" id="WP_191784575.1">
    <property type="nucleotide sequence ID" value="NZ_JACSQV010000017.1"/>
</dbReference>
<dbReference type="SUPFAM" id="SSF48498">
    <property type="entry name" value="Tetracyclin repressor-like, C-terminal domain"/>
    <property type="match status" value="1"/>
</dbReference>
<accession>A0ABR8QHM9</accession>
<dbReference type="Gene3D" id="1.10.357.10">
    <property type="entry name" value="Tetracycline Repressor, domain 2"/>
    <property type="match status" value="1"/>
</dbReference>
<sequence length="182" mass="19186">MTSARRDAARNRAAVVAAAERVFASQGLDAPLSEVAREAGVGRATVYRHFPDRYALAAGLYAQHLEDAEVLARERAGQPGTFEVVVRRIAEGQRRLTGLFPLMRSAPDAAGTLQGLGERISSIVAGPLADAVALGEVAPEVTVADVHLVLTMVEGLLTSHDDDVRDAALDRGLTIALAGLRP</sequence>
<evidence type="ECO:0000259" key="5">
    <source>
        <dbReference type="PROSITE" id="PS50977"/>
    </source>
</evidence>
<dbReference type="PRINTS" id="PR00455">
    <property type="entry name" value="HTHTETR"/>
</dbReference>
<dbReference type="InterPro" id="IPR009057">
    <property type="entry name" value="Homeodomain-like_sf"/>
</dbReference>
<dbReference type="PROSITE" id="PS50977">
    <property type="entry name" value="HTH_TETR_2"/>
    <property type="match status" value="1"/>
</dbReference>
<evidence type="ECO:0000313" key="7">
    <source>
        <dbReference type="Proteomes" id="UP000604241"/>
    </source>
</evidence>
<evidence type="ECO:0000256" key="2">
    <source>
        <dbReference type="ARBA" id="ARBA00023125"/>
    </source>
</evidence>